<dbReference type="EMBL" id="CAJNOJ010000012">
    <property type="protein sequence ID" value="CAF0794390.1"/>
    <property type="molecule type" value="Genomic_DNA"/>
</dbReference>
<evidence type="ECO:0000256" key="2">
    <source>
        <dbReference type="SAM" id="Phobius"/>
    </source>
</evidence>
<accession>A0A813YG23</accession>
<dbReference type="OrthoDB" id="10034355at2759"/>
<comment type="caution">
    <text evidence="4">The sequence shown here is derived from an EMBL/GenBank/DDBJ whole genome shotgun (WGS) entry which is preliminary data.</text>
</comment>
<organism evidence="4 5">
    <name type="scientific">Adineta ricciae</name>
    <name type="common">Rotifer</name>
    <dbReference type="NCBI Taxonomy" id="249248"/>
    <lineage>
        <taxon>Eukaryota</taxon>
        <taxon>Metazoa</taxon>
        <taxon>Spiralia</taxon>
        <taxon>Gnathifera</taxon>
        <taxon>Rotifera</taxon>
        <taxon>Eurotatoria</taxon>
        <taxon>Bdelloidea</taxon>
        <taxon>Adinetida</taxon>
        <taxon>Adinetidae</taxon>
        <taxon>Adineta</taxon>
    </lineage>
</organism>
<feature type="region of interest" description="Disordered" evidence="1">
    <location>
        <begin position="34"/>
        <end position="61"/>
    </location>
</feature>
<sequence>MDQTESNSTNTNQSRFIRKKSSFLRDGSYRIFHITEKPNENMDDNQERKKNTEETVENDQLQEETVKTASQNSLKQLLFRHAETCDARSSTELKISPASSHPSIKEFSQTTIYADSASVNLSDKHKQDTMTNLFEETSTRNLSVTRSDRFESPSRKQVLINTHPELQASFHRRRQRSLIACATVAIALTIIITITVYVIIMTVRYIAKPKQSTVQRQPRI</sequence>
<evidence type="ECO:0000313" key="5">
    <source>
        <dbReference type="Proteomes" id="UP000663828"/>
    </source>
</evidence>
<feature type="compositionally biased region" description="Basic and acidic residues" evidence="1">
    <location>
        <begin position="34"/>
        <end position="53"/>
    </location>
</feature>
<evidence type="ECO:0000313" key="3">
    <source>
        <dbReference type="EMBL" id="CAF0794390.1"/>
    </source>
</evidence>
<dbReference type="EMBL" id="CAJNOR010000336">
    <property type="protein sequence ID" value="CAF0883900.1"/>
    <property type="molecule type" value="Genomic_DNA"/>
</dbReference>
<gene>
    <name evidence="3" type="ORF">EDS130_LOCUS4513</name>
    <name evidence="4" type="ORF">XAT740_LOCUS7147</name>
</gene>
<protein>
    <submittedName>
        <fullName evidence="4">Uncharacterized protein</fullName>
    </submittedName>
</protein>
<evidence type="ECO:0000256" key="1">
    <source>
        <dbReference type="SAM" id="MobiDB-lite"/>
    </source>
</evidence>
<keyword evidence="2" id="KW-0812">Transmembrane</keyword>
<keyword evidence="5" id="KW-1185">Reference proteome</keyword>
<keyword evidence="2" id="KW-1133">Transmembrane helix</keyword>
<reference evidence="4" key="1">
    <citation type="submission" date="2021-02" db="EMBL/GenBank/DDBJ databases">
        <authorList>
            <person name="Nowell W R."/>
        </authorList>
    </citation>
    <scope>NUCLEOTIDE SEQUENCE</scope>
</reference>
<keyword evidence="2" id="KW-0472">Membrane</keyword>
<feature type="transmembrane region" description="Helical" evidence="2">
    <location>
        <begin position="178"/>
        <end position="200"/>
    </location>
</feature>
<dbReference type="Proteomes" id="UP000663852">
    <property type="component" value="Unassembled WGS sequence"/>
</dbReference>
<dbReference type="Proteomes" id="UP000663828">
    <property type="component" value="Unassembled WGS sequence"/>
</dbReference>
<evidence type="ECO:0000313" key="4">
    <source>
        <dbReference type="EMBL" id="CAF0883900.1"/>
    </source>
</evidence>
<name>A0A813YG23_ADIRI</name>
<dbReference type="AlphaFoldDB" id="A0A813YG23"/>
<proteinExistence type="predicted"/>